<dbReference type="PANTHER" id="PTHR22767">
    <property type="entry name" value="N-TERMINAL ACETYLTRANSFERASE-RELATED"/>
    <property type="match status" value="1"/>
</dbReference>
<sequence>MSSALDRQVRPIYDALDTGSNKSAIVTCNKILKKQPKNELVKALKALALVRSQKVEESLVLCDEVLAAKPTDDGVLTAMMHVLRGLGRHRDTVVMFEDAFKKEPTNEDLGAQTFLSNVRAGHWKSAQQIATKLYKTFQEDRYLYWSVMSAVLQANDMSTSIAMRPVLYQLANRLISSSPTPSFHSADRFHLHLSILRELKLYDEAMKLLDSEIGIHICQSSLVCNEMRRDIYRLKGLLIEEGKKAEILITEKKDRNWLEFLSVIDATFSTVDSDKDATIAECSRVKDLFTGIMENDGKRDRSGLLALLELEKRCRQYGLPTDSTRMVDLIQQYFEKIGDKACCFEDLLPYVHLAGDDLSRWTSFLQSVPSTVTTTNELQRSTNSHKLLRHNLAQSDLTIEAELSRATLYTKQYLEGLQLGKDLPTTELQPADDLAILAGHAFISLWVLSNDEKYLLNAVSLLEFASSKSKQSFRIRLMLIRLYRILGAPSPALEHYRAMRIKQIQNDTLSHFLFSRSSMFSLAPSGDLTLMSEYVEASQIYINNSQDTPEFIVRAFTSEKYSQIPEFISFENRLECSLQRDISKLEHTRMRLAFEPVSVDIIDMELIESKFIFDREHFDNRDYKVMPNYQPRIQQTLNEQTLLFGKSEGLGWLWSFLKLYVRAFQHGSDLDETVEEKLLIGDRPKHIPNAHHCPLKERLHQRSEEELLELTPHELTYIRYADVLADWLEPHHDYVRPPPAVVLAEAAKQTELKTGHPLKGIELPVLDGISNGHKKDEEAPPVTEAPAELTTFFDDMKARFEKVKEQSSPTEALAVACLMQEALILFMLETLRFKQASVVKIHKLGNLVASFKAIRTHALAAVRDVSAQLVKMSENEGTVEQRKIIVDSCAEVTMSELDHDFVLNVAKKLSDARKKVLEGYGKGMLRVCTLYAN</sequence>
<protein>
    <submittedName>
        <fullName evidence="2">Actin cytoskeleton organization protein</fullName>
    </submittedName>
</protein>
<dbReference type="Pfam" id="PF09797">
    <property type="entry name" value="NatB_MDM20"/>
    <property type="match status" value="1"/>
</dbReference>
<keyword evidence="3" id="KW-1185">Reference proteome</keyword>
<dbReference type="EMBL" id="MU250523">
    <property type="protein sequence ID" value="KAG7452417.1"/>
    <property type="molecule type" value="Genomic_DNA"/>
</dbReference>
<gene>
    <name evidence="2" type="ORF">BT62DRAFT_983500</name>
</gene>
<dbReference type="Gene3D" id="1.25.40.1040">
    <property type="match status" value="1"/>
</dbReference>
<proteinExistence type="inferred from homology"/>
<dbReference type="GO" id="GO:0031416">
    <property type="term" value="C:NatB complex"/>
    <property type="evidence" value="ECO:0007669"/>
    <property type="project" value="TreeGrafter"/>
</dbReference>
<evidence type="ECO:0000313" key="3">
    <source>
        <dbReference type="Proteomes" id="UP000812287"/>
    </source>
</evidence>
<dbReference type="AlphaFoldDB" id="A0A9P7W4D3"/>
<name>A0A9P7W4D3_9AGAR</name>
<comment type="caution">
    <text evidence="2">The sequence shown here is derived from an EMBL/GenBank/DDBJ whole genome shotgun (WGS) entry which is preliminary data.</text>
</comment>
<comment type="similarity">
    <text evidence="1">Belongs to the MDM20/NAA25 family.</text>
</comment>
<dbReference type="GeneID" id="66112086"/>
<dbReference type="InterPro" id="IPR019183">
    <property type="entry name" value="NAA25_NatB_aux_su"/>
</dbReference>
<dbReference type="RefSeq" id="XP_043045917.1">
    <property type="nucleotide sequence ID" value="XM_043189789.1"/>
</dbReference>
<accession>A0A9P7W4D3</accession>
<organism evidence="2 3">
    <name type="scientific">Guyanagaster necrorhizus</name>
    <dbReference type="NCBI Taxonomy" id="856835"/>
    <lineage>
        <taxon>Eukaryota</taxon>
        <taxon>Fungi</taxon>
        <taxon>Dikarya</taxon>
        <taxon>Basidiomycota</taxon>
        <taxon>Agaricomycotina</taxon>
        <taxon>Agaricomycetes</taxon>
        <taxon>Agaricomycetidae</taxon>
        <taxon>Agaricales</taxon>
        <taxon>Marasmiineae</taxon>
        <taxon>Physalacriaceae</taxon>
        <taxon>Guyanagaster</taxon>
    </lineage>
</organism>
<evidence type="ECO:0000256" key="1">
    <source>
        <dbReference type="ARBA" id="ARBA00006298"/>
    </source>
</evidence>
<evidence type="ECO:0000313" key="2">
    <source>
        <dbReference type="EMBL" id="KAG7452417.1"/>
    </source>
</evidence>
<dbReference type="OrthoDB" id="1874341at2759"/>
<dbReference type="SUPFAM" id="SSF48452">
    <property type="entry name" value="TPR-like"/>
    <property type="match status" value="1"/>
</dbReference>
<dbReference type="InterPro" id="IPR011990">
    <property type="entry name" value="TPR-like_helical_dom_sf"/>
</dbReference>
<dbReference type="PANTHER" id="PTHR22767:SF3">
    <property type="entry name" value="N-ALPHA-ACETYLTRANSFERASE 25, NATB AUXILIARY SUBUNIT"/>
    <property type="match status" value="1"/>
</dbReference>
<reference evidence="2" key="1">
    <citation type="submission" date="2020-11" db="EMBL/GenBank/DDBJ databases">
        <title>Adaptations for nitrogen fixation in a non-lichenized fungal sporocarp promotes dispersal by wood-feeding termites.</title>
        <authorList>
            <consortium name="DOE Joint Genome Institute"/>
            <person name="Koch R.A."/>
            <person name="Yoon G."/>
            <person name="Arayal U."/>
            <person name="Lail K."/>
            <person name="Amirebrahimi M."/>
            <person name="Labutti K."/>
            <person name="Lipzen A."/>
            <person name="Riley R."/>
            <person name="Barry K."/>
            <person name="Henrissat B."/>
            <person name="Grigoriev I.V."/>
            <person name="Herr J.R."/>
            <person name="Aime M.C."/>
        </authorList>
    </citation>
    <scope>NUCLEOTIDE SEQUENCE</scope>
    <source>
        <strain evidence="2">MCA 3950</strain>
    </source>
</reference>
<dbReference type="Proteomes" id="UP000812287">
    <property type="component" value="Unassembled WGS sequence"/>
</dbReference>